<dbReference type="EMBL" id="JABANE010000005">
    <property type="protein sequence ID" value="NME66846.1"/>
    <property type="molecule type" value="Genomic_DNA"/>
</dbReference>
<feature type="domain" description="Peptidase C14 caspase" evidence="1">
    <location>
        <begin position="227"/>
        <end position="467"/>
    </location>
</feature>
<sequence length="476" mass="54320">MKNILLLISFIFIHLNIFAQSEKIVILPKVPKGGTICNAYKVYNNKLMIEGMEEVYQRKKYSIVNSRRLVQDFGNNGGCFKGNEWVKEQLIKQNKLNLFTVSKVTKKNGYKGSYVELEIEVYDASNEKLLVRQKSRSNEKFTKDLKAQVKEAFVIVFDRLMRTAIANYRAKKYIEDPYPFVIPGVVEKKVEVKEDATVEEVVVEEEVMESDVDINIPVSPKVNEDAIAVVIGNQNYRKEGVPEVKYALHDANIIREYLIKKMGFREGNIIYVEDATQADFNALFGVKNNPKGKLFNYVKPEKSDVFIYYSGHGVPDPESQKGYFVPVDTDPSLIQFNGYSLSTFYENIGLVPYRSLQVVLDVSFSGATDDGMLLKNISPVFIKTENKVLNDEQAIILTAATSEQAASRFPEQYHGLFTYYYLKGIQGAADVNNDKNTTLEEISQYLKEKISYQARTLHDRTQTPEIHGQLKFIIEK</sequence>
<proteinExistence type="predicted"/>
<evidence type="ECO:0000313" key="3">
    <source>
        <dbReference type="Proteomes" id="UP000576082"/>
    </source>
</evidence>
<protein>
    <recommendedName>
        <fullName evidence="1">Peptidase C14 caspase domain-containing protein</fullName>
    </recommendedName>
</protein>
<dbReference type="GO" id="GO:0006508">
    <property type="term" value="P:proteolysis"/>
    <property type="evidence" value="ECO:0007669"/>
    <property type="project" value="InterPro"/>
</dbReference>
<dbReference type="AlphaFoldDB" id="A0A7X9NZL4"/>
<comment type="caution">
    <text evidence="2">The sequence shown here is derived from an EMBL/GenBank/DDBJ whole genome shotgun (WGS) entry which is preliminary data.</text>
</comment>
<gene>
    <name evidence="2" type="ORF">HHU12_02610</name>
</gene>
<name>A0A7X9NZL4_9BACT</name>
<evidence type="ECO:0000259" key="1">
    <source>
        <dbReference type="Pfam" id="PF00656"/>
    </source>
</evidence>
<organism evidence="2 3">
    <name type="scientific">Flammeovirga aprica JL-4</name>
    <dbReference type="NCBI Taxonomy" id="694437"/>
    <lineage>
        <taxon>Bacteria</taxon>
        <taxon>Pseudomonadati</taxon>
        <taxon>Bacteroidota</taxon>
        <taxon>Cytophagia</taxon>
        <taxon>Cytophagales</taxon>
        <taxon>Flammeovirgaceae</taxon>
        <taxon>Flammeovirga</taxon>
    </lineage>
</organism>
<dbReference type="Gene3D" id="3.40.50.1460">
    <property type="match status" value="1"/>
</dbReference>
<dbReference type="Pfam" id="PF00656">
    <property type="entry name" value="Peptidase_C14"/>
    <property type="match status" value="1"/>
</dbReference>
<dbReference type="InterPro" id="IPR011600">
    <property type="entry name" value="Pept_C14_caspase"/>
</dbReference>
<accession>A0A7X9NZL4</accession>
<dbReference type="InterPro" id="IPR029030">
    <property type="entry name" value="Caspase-like_dom_sf"/>
</dbReference>
<evidence type="ECO:0000313" key="2">
    <source>
        <dbReference type="EMBL" id="NME66846.1"/>
    </source>
</evidence>
<dbReference type="RefSeq" id="WP_169654727.1">
    <property type="nucleotide sequence ID" value="NZ_JABANE010000005.1"/>
</dbReference>
<dbReference type="Proteomes" id="UP000576082">
    <property type="component" value="Unassembled WGS sequence"/>
</dbReference>
<keyword evidence="3" id="KW-1185">Reference proteome</keyword>
<reference evidence="2 3" key="1">
    <citation type="submission" date="2020-04" db="EMBL/GenBank/DDBJ databases">
        <title>Flammeovirga sp. SR4, a novel species isolated from seawater.</title>
        <authorList>
            <person name="Wang X."/>
        </authorList>
    </citation>
    <scope>NUCLEOTIDE SEQUENCE [LARGE SCALE GENOMIC DNA]</scope>
    <source>
        <strain evidence="2 3">ATCC 23126</strain>
    </source>
</reference>
<dbReference type="GO" id="GO:0004197">
    <property type="term" value="F:cysteine-type endopeptidase activity"/>
    <property type="evidence" value="ECO:0007669"/>
    <property type="project" value="InterPro"/>
</dbReference>
<dbReference type="SUPFAM" id="SSF52129">
    <property type="entry name" value="Caspase-like"/>
    <property type="match status" value="1"/>
</dbReference>